<evidence type="ECO:0000259" key="3">
    <source>
        <dbReference type="Pfam" id="PF22725"/>
    </source>
</evidence>
<name>A0A841BLU2_9ACTN</name>
<dbReference type="GO" id="GO:0000166">
    <property type="term" value="F:nucleotide binding"/>
    <property type="evidence" value="ECO:0007669"/>
    <property type="project" value="InterPro"/>
</dbReference>
<dbReference type="InterPro" id="IPR055170">
    <property type="entry name" value="GFO_IDH_MocA-like_dom"/>
</dbReference>
<evidence type="ECO:0000313" key="4">
    <source>
        <dbReference type="EMBL" id="MBB5868328.1"/>
    </source>
</evidence>
<comment type="caution">
    <text evidence="4">The sequence shown here is derived from an EMBL/GenBank/DDBJ whole genome shotgun (WGS) entry which is preliminary data.</text>
</comment>
<keyword evidence="5" id="KW-1185">Reference proteome</keyword>
<dbReference type="InterPro" id="IPR036291">
    <property type="entry name" value="NAD(P)-bd_dom_sf"/>
</dbReference>
<evidence type="ECO:0000313" key="5">
    <source>
        <dbReference type="Proteomes" id="UP000587527"/>
    </source>
</evidence>
<dbReference type="InterPro" id="IPR000683">
    <property type="entry name" value="Gfo/Idh/MocA-like_OxRdtase_N"/>
</dbReference>
<dbReference type="Gene3D" id="3.30.360.10">
    <property type="entry name" value="Dihydrodipicolinate Reductase, domain 2"/>
    <property type="match status" value="1"/>
</dbReference>
<feature type="domain" description="Gfo/Idh/MocA-like oxidoreductase N-terminal" evidence="2">
    <location>
        <begin position="1"/>
        <end position="117"/>
    </location>
</feature>
<dbReference type="GO" id="GO:0016491">
    <property type="term" value="F:oxidoreductase activity"/>
    <property type="evidence" value="ECO:0007669"/>
    <property type="project" value="UniProtKB-KW"/>
</dbReference>
<gene>
    <name evidence="4" type="ORF">F4553_001707</name>
</gene>
<dbReference type="SUPFAM" id="SSF55347">
    <property type="entry name" value="Glyceraldehyde-3-phosphate dehydrogenase-like, C-terminal domain"/>
    <property type="match status" value="1"/>
</dbReference>
<dbReference type="Pfam" id="PF01408">
    <property type="entry name" value="GFO_IDH_MocA"/>
    <property type="match status" value="1"/>
</dbReference>
<dbReference type="Gene3D" id="3.40.50.720">
    <property type="entry name" value="NAD(P)-binding Rossmann-like Domain"/>
    <property type="match status" value="1"/>
</dbReference>
<dbReference type="PANTHER" id="PTHR43818:SF11">
    <property type="entry name" value="BCDNA.GH03377"/>
    <property type="match status" value="1"/>
</dbReference>
<dbReference type="RefSeq" id="WP_184834181.1">
    <property type="nucleotide sequence ID" value="NZ_JACHMN010000002.1"/>
</dbReference>
<accession>A0A841BLU2</accession>
<dbReference type="InterPro" id="IPR050463">
    <property type="entry name" value="Gfo/Idh/MocA_oxidrdct_glycsds"/>
</dbReference>
<dbReference type="AlphaFoldDB" id="A0A841BLU2"/>
<dbReference type="SUPFAM" id="SSF51735">
    <property type="entry name" value="NAD(P)-binding Rossmann-fold domains"/>
    <property type="match status" value="1"/>
</dbReference>
<dbReference type="EMBL" id="JACHMN010000002">
    <property type="protein sequence ID" value="MBB5868328.1"/>
    <property type="molecule type" value="Genomic_DNA"/>
</dbReference>
<keyword evidence="1" id="KW-0560">Oxidoreductase</keyword>
<sequence length="339" mass="36202">MRIGIVGAGLQARRRLSAFGPADTLVAVAAPNPAVVEALAAPHGARPLEDWRDLVARPDLDAVLVTTPPDLHEEIAVAALTAGKHVLCEKPLASSAASAARMEAAAAAHGRVLHCGFNHRFHPAIRELGSIVHEGRYGRPLSAVGVYGYGYRAGYADEWRADPAVVSGGQLMEQGIHLVDLIDSLLFPIADVVAHTQETFGMAAGLEDDAHVMLRSATGQLAFVRSSLSLWRNRFTFDVTLERATVRVDGLGASYGEQTLIVDERGTGPFTSSVISFRGGDQSWGAEWRYFHDLVAANPAGPPDPAGRQALAVVEAAYESTRTGRWTPVPPPSPLQENR</sequence>
<dbReference type="Proteomes" id="UP000587527">
    <property type="component" value="Unassembled WGS sequence"/>
</dbReference>
<evidence type="ECO:0000256" key="1">
    <source>
        <dbReference type="ARBA" id="ARBA00023002"/>
    </source>
</evidence>
<dbReference type="Pfam" id="PF22725">
    <property type="entry name" value="GFO_IDH_MocA_C3"/>
    <property type="match status" value="1"/>
</dbReference>
<feature type="domain" description="GFO/IDH/MocA-like oxidoreductase" evidence="3">
    <location>
        <begin position="126"/>
        <end position="246"/>
    </location>
</feature>
<organism evidence="4 5">
    <name type="scientific">Allocatelliglobosispora scoriae</name>
    <dbReference type="NCBI Taxonomy" id="643052"/>
    <lineage>
        <taxon>Bacteria</taxon>
        <taxon>Bacillati</taxon>
        <taxon>Actinomycetota</taxon>
        <taxon>Actinomycetes</taxon>
        <taxon>Micromonosporales</taxon>
        <taxon>Micromonosporaceae</taxon>
        <taxon>Allocatelliglobosispora</taxon>
    </lineage>
</organism>
<evidence type="ECO:0000259" key="2">
    <source>
        <dbReference type="Pfam" id="PF01408"/>
    </source>
</evidence>
<reference evidence="4 5" key="1">
    <citation type="submission" date="2020-08" db="EMBL/GenBank/DDBJ databases">
        <title>Sequencing the genomes of 1000 actinobacteria strains.</title>
        <authorList>
            <person name="Klenk H.-P."/>
        </authorList>
    </citation>
    <scope>NUCLEOTIDE SEQUENCE [LARGE SCALE GENOMIC DNA]</scope>
    <source>
        <strain evidence="4 5">DSM 45362</strain>
    </source>
</reference>
<protein>
    <submittedName>
        <fullName evidence="4">Putative dehydrogenase</fullName>
    </submittedName>
</protein>
<proteinExistence type="predicted"/>
<dbReference type="PANTHER" id="PTHR43818">
    <property type="entry name" value="BCDNA.GH03377"/>
    <property type="match status" value="1"/>
</dbReference>